<dbReference type="OrthoDB" id="5108279at2"/>
<gene>
    <name evidence="1" type="ORF">D9V32_11990</name>
</gene>
<comment type="caution">
    <text evidence="1">The sequence shown here is derived from an EMBL/GenBank/DDBJ whole genome shotgun (WGS) entry which is preliminary data.</text>
</comment>
<accession>A0A3L7A345</accession>
<reference evidence="1 2" key="1">
    <citation type="submission" date="2018-10" db="EMBL/GenBank/DDBJ databases">
        <authorList>
            <person name="Li J."/>
        </authorList>
    </citation>
    <scope>NUCLEOTIDE SEQUENCE [LARGE SCALE GENOMIC DNA]</scope>
    <source>
        <strain evidence="1 2">IF 016277</strain>
    </source>
</reference>
<protein>
    <submittedName>
        <fullName evidence="1">Uncharacterized protein</fullName>
    </submittedName>
</protein>
<sequence length="172" mass="18252">MSNADAPQNFTPEPGFEEFSAADSPAFEIVADAEPELEVSGVLPPLFVAEYLHTEDLEATLAAHRPEEGVLPTGAERIPGWFFQVTANESVLSEDAEVSFGDDVEYVVVFNGADENGLPGAVAQVIDALIDQVGPRATEFIAHSIGGSVQEFDAQFAGAFDLRVGAPELLTD</sequence>
<proteinExistence type="predicted"/>
<evidence type="ECO:0000313" key="2">
    <source>
        <dbReference type="Proteomes" id="UP000272503"/>
    </source>
</evidence>
<dbReference type="Proteomes" id="UP000272503">
    <property type="component" value="Unassembled WGS sequence"/>
</dbReference>
<dbReference type="AlphaFoldDB" id="A0A3L7A345"/>
<evidence type="ECO:0000313" key="1">
    <source>
        <dbReference type="EMBL" id="RLP74753.1"/>
    </source>
</evidence>
<organism evidence="1 2">
    <name type="scientific">Mycetocola tolaasinivorans</name>
    <dbReference type="NCBI Taxonomy" id="76635"/>
    <lineage>
        <taxon>Bacteria</taxon>
        <taxon>Bacillati</taxon>
        <taxon>Actinomycetota</taxon>
        <taxon>Actinomycetes</taxon>
        <taxon>Micrococcales</taxon>
        <taxon>Microbacteriaceae</taxon>
        <taxon>Mycetocola</taxon>
    </lineage>
</organism>
<dbReference type="EMBL" id="RCUX01000009">
    <property type="protein sequence ID" value="RLP74753.1"/>
    <property type="molecule type" value="Genomic_DNA"/>
</dbReference>
<name>A0A3L7A345_9MICO</name>
<dbReference type="RefSeq" id="WP_121649153.1">
    <property type="nucleotide sequence ID" value="NZ_RCUX01000009.1"/>
</dbReference>
<keyword evidence="2" id="KW-1185">Reference proteome</keyword>